<reference evidence="1 2" key="1">
    <citation type="journal article" date="2005" name="Arch. Microbiol.">
        <title>The genome sequence of an anaerobic aromatic-degrading denitrifying bacterium, strain EbN1.</title>
        <authorList>
            <person name="Rabus R."/>
            <person name="Kube M."/>
            <person name="Heider J."/>
            <person name="Beck A."/>
            <person name="Heitmann K."/>
            <person name="Widdel F."/>
            <person name="Reinhardt R."/>
        </authorList>
    </citation>
    <scope>NUCLEOTIDE SEQUENCE [LARGE SCALE GENOMIC DNA]</scope>
    <source>
        <strain evidence="1 2">EbN1</strain>
    </source>
</reference>
<evidence type="ECO:0000313" key="2">
    <source>
        <dbReference type="Proteomes" id="UP000006552"/>
    </source>
</evidence>
<dbReference type="EMBL" id="CR555306">
    <property type="protein sequence ID" value="CAI09886.1"/>
    <property type="molecule type" value="Genomic_DNA"/>
</dbReference>
<gene>
    <name evidence="1" type="ORF">ebA6579</name>
</gene>
<keyword evidence="2" id="KW-1185">Reference proteome</keyword>
<organism evidence="1 2">
    <name type="scientific">Aromatoleum aromaticum (strain DSM 19018 / LMG 30748 / EbN1)</name>
    <name type="common">Azoarcus sp. (strain EbN1)</name>
    <dbReference type="NCBI Taxonomy" id="76114"/>
    <lineage>
        <taxon>Bacteria</taxon>
        <taxon>Pseudomonadati</taxon>
        <taxon>Pseudomonadota</taxon>
        <taxon>Betaproteobacteria</taxon>
        <taxon>Rhodocyclales</taxon>
        <taxon>Rhodocyclaceae</taxon>
        <taxon>Aromatoleum</taxon>
    </lineage>
</organism>
<dbReference type="AlphaFoldDB" id="Q5NYH8"/>
<proteinExistence type="predicted"/>
<dbReference type="Pfam" id="PF19570">
    <property type="entry name" value="DUF6088"/>
    <property type="match status" value="1"/>
</dbReference>
<sequence>MYASYRRSIMNTLPETILLHARSLPEGGLLSPKEFLHMGTRAAVDQALSRLTKEGKLLRVARGAYVAPVSSRFGTRAPAPEKVIEALAAQSGEVVAPHGAIAANTLGLTQQVPVREVYLTSGRTRKLKLGRSEIVVKHVPRWMLALGAGPAGAAVRALAWLGPTHASKSLATLHRSLPSAEWQILESSRAALPSWMARAIGEEAARW</sequence>
<protein>
    <recommendedName>
        <fullName evidence="3">Transcriptional regulator, AbiEi antitoxin, Type IV TA system</fullName>
    </recommendedName>
</protein>
<evidence type="ECO:0008006" key="3">
    <source>
        <dbReference type="Google" id="ProtNLM"/>
    </source>
</evidence>
<dbReference type="KEGG" id="eba:ebA6579"/>
<dbReference type="STRING" id="76114.ebA6579"/>
<dbReference type="Proteomes" id="UP000006552">
    <property type="component" value="Chromosome"/>
</dbReference>
<name>Q5NYH8_AROAE</name>
<evidence type="ECO:0000313" key="1">
    <source>
        <dbReference type="EMBL" id="CAI09886.1"/>
    </source>
</evidence>
<accession>Q5NYH8</accession>
<dbReference type="eggNOG" id="COG5340">
    <property type="taxonomic scope" value="Bacteria"/>
</dbReference>
<dbReference type="HOGENOM" id="CLU_067316_1_1_4"/>
<dbReference type="InterPro" id="IPR045738">
    <property type="entry name" value="DUF6088"/>
</dbReference>